<protein>
    <submittedName>
        <fullName evidence="2">Spidroin 1A variant 1</fullName>
    </submittedName>
</protein>
<evidence type="ECO:0000313" key="2">
    <source>
        <dbReference type="EMBL" id="GFU45137.1"/>
    </source>
</evidence>
<feature type="region of interest" description="Disordered" evidence="1">
    <location>
        <begin position="1"/>
        <end position="183"/>
    </location>
</feature>
<accession>A0A8X6QXQ6</accession>
<name>A0A8X6QXQ6_NEPPI</name>
<dbReference type="Proteomes" id="UP000887013">
    <property type="component" value="Unassembled WGS sequence"/>
</dbReference>
<feature type="compositionally biased region" description="Polar residues" evidence="1">
    <location>
        <begin position="101"/>
        <end position="111"/>
    </location>
</feature>
<dbReference type="AlphaFoldDB" id="A0A8X6QXQ6"/>
<dbReference type="OrthoDB" id="6437961at2759"/>
<organism evidence="2 3">
    <name type="scientific">Nephila pilipes</name>
    <name type="common">Giant wood spider</name>
    <name type="synonym">Nephila maculata</name>
    <dbReference type="NCBI Taxonomy" id="299642"/>
    <lineage>
        <taxon>Eukaryota</taxon>
        <taxon>Metazoa</taxon>
        <taxon>Ecdysozoa</taxon>
        <taxon>Arthropoda</taxon>
        <taxon>Chelicerata</taxon>
        <taxon>Arachnida</taxon>
        <taxon>Araneae</taxon>
        <taxon>Araneomorphae</taxon>
        <taxon>Entelegynae</taxon>
        <taxon>Araneoidea</taxon>
        <taxon>Nephilidae</taxon>
        <taxon>Nephila</taxon>
    </lineage>
</organism>
<keyword evidence="3" id="KW-1185">Reference proteome</keyword>
<feature type="compositionally biased region" description="Polar residues" evidence="1">
    <location>
        <begin position="169"/>
        <end position="179"/>
    </location>
</feature>
<gene>
    <name evidence="2" type="primary">Spidroin1A1</name>
    <name evidence="2" type="ORF">NPIL_800181</name>
</gene>
<evidence type="ECO:0000256" key="1">
    <source>
        <dbReference type="SAM" id="MobiDB-lite"/>
    </source>
</evidence>
<dbReference type="EMBL" id="BMAW01132833">
    <property type="protein sequence ID" value="GFU45137.1"/>
    <property type="molecule type" value="Genomic_DNA"/>
</dbReference>
<sequence length="299" mass="32394">AAPTDVGTESTQTSPGDLPGESNPEMPGFSYYSYGNNDDQSPSSDVVPMMFFMYGKPDIPDNQELLEDTAPTDIGTASTQTSPGDLPEESNPNMPDISYYSFGNNDDQSPPSDEAPMMFFMYGQPNIPDNQGLLDDAAPTDEGTASTQTSPGDLPGDSNPEMPGISYYSFGNNDDQSPPSDVAPMMFYMYGQPDIPDNQGLLNDAAPTDVETSSTQTIPEISTIPGDVPVSKMIDELIKQLSSDDANPDFQEIARTLSDMLNSMDEDVDDESPCCRMATLLIRSLFATFQYMSKMSNNQ</sequence>
<reference evidence="2" key="1">
    <citation type="submission" date="2020-08" db="EMBL/GenBank/DDBJ databases">
        <title>Multicomponent nature underlies the extraordinary mechanical properties of spider dragline silk.</title>
        <authorList>
            <person name="Kono N."/>
            <person name="Nakamura H."/>
            <person name="Mori M."/>
            <person name="Yoshida Y."/>
            <person name="Ohtoshi R."/>
            <person name="Malay A.D."/>
            <person name="Moran D.A.P."/>
            <person name="Tomita M."/>
            <person name="Numata K."/>
            <person name="Arakawa K."/>
        </authorList>
    </citation>
    <scope>NUCLEOTIDE SEQUENCE</scope>
</reference>
<feature type="compositionally biased region" description="Polar residues" evidence="1">
    <location>
        <begin position="33"/>
        <end position="44"/>
    </location>
</feature>
<comment type="caution">
    <text evidence="2">The sequence shown here is derived from an EMBL/GenBank/DDBJ whole genome shotgun (WGS) entry which is preliminary data.</text>
</comment>
<feature type="non-terminal residue" evidence="2">
    <location>
        <position position="1"/>
    </location>
</feature>
<proteinExistence type="predicted"/>
<evidence type="ECO:0000313" key="3">
    <source>
        <dbReference type="Proteomes" id="UP000887013"/>
    </source>
</evidence>